<dbReference type="AlphaFoldDB" id="A0A923L4D5"/>
<dbReference type="GO" id="GO:0016491">
    <property type="term" value="F:oxidoreductase activity"/>
    <property type="evidence" value="ECO:0007669"/>
    <property type="project" value="UniProtKB-KW"/>
</dbReference>
<name>A0A923L4D5_9BACI</name>
<dbReference type="PRINTS" id="PR00368">
    <property type="entry name" value="FADPNR"/>
</dbReference>
<dbReference type="Proteomes" id="UP000637359">
    <property type="component" value="Unassembled WGS sequence"/>
</dbReference>
<evidence type="ECO:0000313" key="7">
    <source>
        <dbReference type="Proteomes" id="UP000637359"/>
    </source>
</evidence>
<sequence length="302" mass="33431">MLLDCAIIGGGPAGLNAALVLARAKMKIRLFDENQPRNAVTHESHGFITRDGIKPAEFKRIAKEELLQYPDITIGNQRVTAVIKDHDSFIIHTSDQQSYRSKKVILATGLKDVLPEIEGIYDFYGKSLFICPFCDGWELRDRKLILITENEHALHGVKLIYNWSKDLVVCTNGKDIFTKEQKELLSRKNVILLEDEIIGLHGEDGYLQKVLLRNGKEIEREGGFIGSELKQASTLAEILGCRINERGGIEIDALGRTNIKGVYACGDITLGPSQLIHAASEGSKAASGVVMDLANESFLDEQ</sequence>
<gene>
    <name evidence="6" type="ORF">H8S33_05365</name>
</gene>
<keyword evidence="7" id="KW-1185">Reference proteome</keyword>
<comment type="subunit">
    <text evidence="2">Homodimer.</text>
</comment>
<dbReference type="Gene3D" id="3.50.50.60">
    <property type="entry name" value="FAD/NAD(P)-binding domain"/>
    <property type="match status" value="2"/>
</dbReference>
<dbReference type="InterPro" id="IPR023753">
    <property type="entry name" value="FAD/NAD-binding_dom"/>
</dbReference>
<keyword evidence="4" id="KW-0560">Oxidoreductase</keyword>
<accession>A0A923L4D5</accession>
<dbReference type="InterPro" id="IPR036188">
    <property type="entry name" value="FAD/NAD-bd_sf"/>
</dbReference>
<dbReference type="PRINTS" id="PR00469">
    <property type="entry name" value="PNDRDTASEII"/>
</dbReference>
<evidence type="ECO:0000256" key="2">
    <source>
        <dbReference type="ARBA" id="ARBA00011738"/>
    </source>
</evidence>
<dbReference type="Pfam" id="PF07992">
    <property type="entry name" value="Pyr_redox_2"/>
    <property type="match status" value="1"/>
</dbReference>
<feature type="domain" description="FAD/NAD(P)-binding" evidence="5">
    <location>
        <begin position="4"/>
        <end position="282"/>
    </location>
</feature>
<dbReference type="InterPro" id="IPR050097">
    <property type="entry name" value="Ferredoxin-NADP_redctase_2"/>
</dbReference>
<dbReference type="EMBL" id="JACOOL010000003">
    <property type="protein sequence ID" value="MBC5636257.1"/>
    <property type="molecule type" value="Genomic_DNA"/>
</dbReference>
<dbReference type="PANTHER" id="PTHR48105">
    <property type="entry name" value="THIOREDOXIN REDUCTASE 1-RELATED-RELATED"/>
    <property type="match status" value="1"/>
</dbReference>
<evidence type="ECO:0000313" key="6">
    <source>
        <dbReference type="EMBL" id="MBC5636257.1"/>
    </source>
</evidence>
<comment type="cofactor">
    <cofactor evidence="1">
        <name>FAD</name>
        <dbReference type="ChEBI" id="CHEBI:57692"/>
    </cofactor>
</comment>
<evidence type="ECO:0000259" key="5">
    <source>
        <dbReference type="Pfam" id="PF07992"/>
    </source>
</evidence>
<reference evidence="6" key="1">
    <citation type="submission" date="2020-08" db="EMBL/GenBank/DDBJ databases">
        <title>Genome public.</title>
        <authorList>
            <person name="Liu C."/>
            <person name="Sun Q."/>
        </authorList>
    </citation>
    <scope>NUCLEOTIDE SEQUENCE</scope>
    <source>
        <strain evidence="6">BX22</strain>
    </source>
</reference>
<dbReference type="RefSeq" id="WP_186868972.1">
    <property type="nucleotide sequence ID" value="NZ_JACOOL010000003.1"/>
</dbReference>
<evidence type="ECO:0000256" key="4">
    <source>
        <dbReference type="ARBA" id="ARBA00023002"/>
    </source>
</evidence>
<proteinExistence type="predicted"/>
<evidence type="ECO:0000256" key="3">
    <source>
        <dbReference type="ARBA" id="ARBA00022630"/>
    </source>
</evidence>
<evidence type="ECO:0000256" key="1">
    <source>
        <dbReference type="ARBA" id="ARBA00001974"/>
    </source>
</evidence>
<dbReference type="SUPFAM" id="SSF51905">
    <property type="entry name" value="FAD/NAD(P)-binding domain"/>
    <property type="match status" value="1"/>
</dbReference>
<keyword evidence="3" id="KW-0285">Flavoprotein</keyword>
<comment type="caution">
    <text evidence="6">The sequence shown here is derived from an EMBL/GenBank/DDBJ whole genome shotgun (WGS) entry which is preliminary data.</text>
</comment>
<organism evidence="6 7">
    <name type="scientific">Ornithinibacillus hominis</name>
    <dbReference type="NCBI Taxonomy" id="2763055"/>
    <lineage>
        <taxon>Bacteria</taxon>
        <taxon>Bacillati</taxon>
        <taxon>Bacillota</taxon>
        <taxon>Bacilli</taxon>
        <taxon>Bacillales</taxon>
        <taxon>Bacillaceae</taxon>
        <taxon>Ornithinibacillus</taxon>
    </lineage>
</organism>
<protein>
    <submittedName>
        <fullName evidence="6">NAD(P)/FAD-dependent oxidoreductase</fullName>
    </submittedName>
</protein>